<evidence type="ECO:0000256" key="3">
    <source>
        <dbReference type="ARBA" id="ARBA00022679"/>
    </source>
</evidence>
<dbReference type="PANTHER" id="PTHR43289:SF6">
    <property type="entry name" value="SERINE_THREONINE-PROTEIN KINASE NEKL-3"/>
    <property type="match status" value="1"/>
</dbReference>
<keyword evidence="11" id="KW-1185">Reference proteome</keyword>
<protein>
    <recommendedName>
        <fullName evidence="1">non-specific serine/threonine protein kinase</fullName>
        <ecNumber evidence="1">2.7.11.1</ecNumber>
    </recommendedName>
</protein>
<dbReference type="PROSITE" id="PS00107">
    <property type="entry name" value="PROTEIN_KINASE_ATP"/>
    <property type="match status" value="1"/>
</dbReference>
<keyword evidence="5 10" id="KW-0418">Kinase</keyword>
<accession>A0ABV1NYM1</accession>
<keyword evidence="6 7" id="KW-0067">ATP-binding</keyword>
<evidence type="ECO:0000256" key="1">
    <source>
        <dbReference type="ARBA" id="ARBA00012513"/>
    </source>
</evidence>
<feature type="compositionally biased region" description="Pro residues" evidence="8">
    <location>
        <begin position="267"/>
        <end position="278"/>
    </location>
</feature>
<dbReference type="PROSITE" id="PS00108">
    <property type="entry name" value="PROTEIN_KINASE_ST"/>
    <property type="match status" value="1"/>
</dbReference>
<proteinExistence type="predicted"/>
<dbReference type="PANTHER" id="PTHR43289">
    <property type="entry name" value="MITOGEN-ACTIVATED PROTEIN KINASE KINASE KINASE 20-RELATED"/>
    <property type="match status" value="1"/>
</dbReference>
<dbReference type="EMBL" id="JBEGDP010000009">
    <property type="protein sequence ID" value="MEQ7847601.1"/>
    <property type="molecule type" value="Genomic_DNA"/>
</dbReference>
<evidence type="ECO:0000259" key="9">
    <source>
        <dbReference type="PROSITE" id="PS50011"/>
    </source>
</evidence>
<evidence type="ECO:0000256" key="2">
    <source>
        <dbReference type="ARBA" id="ARBA00022527"/>
    </source>
</evidence>
<dbReference type="SUPFAM" id="SSF56112">
    <property type="entry name" value="Protein kinase-like (PK-like)"/>
    <property type="match status" value="1"/>
</dbReference>
<feature type="domain" description="Protein kinase" evidence="9">
    <location>
        <begin position="10"/>
        <end position="262"/>
    </location>
</feature>
<feature type="compositionally biased region" description="Pro residues" evidence="8">
    <location>
        <begin position="291"/>
        <end position="304"/>
    </location>
</feature>
<dbReference type="InterPro" id="IPR000719">
    <property type="entry name" value="Prot_kinase_dom"/>
</dbReference>
<feature type="compositionally biased region" description="Low complexity" evidence="8">
    <location>
        <begin position="279"/>
        <end position="290"/>
    </location>
</feature>
<evidence type="ECO:0000256" key="4">
    <source>
        <dbReference type="ARBA" id="ARBA00022741"/>
    </source>
</evidence>
<dbReference type="GO" id="GO:0004674">
    <property type="term" value="F:protein serine/threonine kinase activity"/>
    <property type="evidence" value="ECO:0007669"/>
    <property type="project" value="UniProtKB-EC"/>
</dbReference>
<feature type="region of interest" description="Disordered" evidence="8">
    <location>
        <begin position="348"/>
        <end position="382"/>
    </location>
</feature>
<evidence type="ECO:0000256" key="7">
    <source>
        <dbReference type="PROSITE-ProRule" id="PRU10141"/>
    </source>
</evidence>
<dbReference type="CDD" id="cd14014">
    <property type="entry name" value="STKc_PknB_like"/>
    <property type="match status" value="1"/>
</dbReference>
<dbReference type="PROSITE" id="PS50011">
    <property type="entry name" value="PROTEIN_KINASE_DOM"/>
    <property type="match status" value="1"/>
</dbReference>
<feature type="binding site" evidence="7">
    <location>
        <position position="39"/>
    </location>
    <ligand>
        <name>ATP</name>
        <dbReference type="ChEBI" id="CHEBI:30616"/>
    </ligand>
</feature>
<feature type="region of interest" description="Disordered" evidence="8">
    <location>
        <begin position="262"/>
        <end position="313"/>
    </location>
</feature>
<keyword evidence="4 7" id="KW-0547">Nucleotide-binding</keyword>
<dbReference type="Gene3D" id="1.10.510.10">
    <property type="entry name" value="Transferase(Phosphotransferase) domain 1"/>
    <property type="match status" value="1"/>
</dbReference>
<dbReference type="InterPro" id="IPR011009">
    <property type="entry name" value="Kinase-like_dom_sf"/>
</dbReference>
<evidence type="ECO:0000256" key="8">
    <source>
        <dbReference type="SAM" id="MobiDB-lite"/>
    </source>
</evidence>
<feature type="compositionally biased region" description="Basic and acidic residues" evidence="8">
    <location>
        <begin position="372"/>
        <end position="382"/>
    </location>
</feature>
<dbReference type="RefSeq" id="WP_349804566.1">
    <property type="nucleotide sequence ID" value="NZ_JBEGDP010000009.1"/>
</dbReference>
<evidence type="ECO:0000256" key="5">
    <source>
        <dbReference type="ARBA" id="ARBA00022777"/>
    </source>
</evidence>
<dbReference type="Gene3D" id="3.30.200.20">
    <property type="entry name" value="Phosphorylase Kinase, domain 1"/>
    <property type="match status" value="1"/>
</dbReference>
<evidence type="ECO:0000256" key="6">
    <source>
        <dbReference type="ARBA" id="ARBA00022840"/>
    </source>
</evidence>
<dbReference type="Pfam" id="PF00069">
    <property type="entry name" value="Pkinase"/>
    <property type="match status" value="1"/>
</dbReference>
<evidence type="ECO:0000313" key="10">
    <source>
        <dbReference type="EMBL" id="MEQ7847601.1"/>
    </source>
</evidence>
<reference evidence="10 11" key="1">
    <citation type="submission" date="2024-02" db="EMBL/GenBank/DDBJ databases">
        <title>Full genome sequence of Nocardioides kribbensis.</title>
        <authorList>
            <person name="Poletto B.L."/>
            <person name="Silva G."/>
            <person name="Galante D."/>
            <person name="Campos K.R."/>
            <person name="Santos M.B.N."/>
            <person name="Sacchi C.T."/>
        </authorList>
    </citation>
    <scope>NUCLEOTIDE SEQUENCE [LARGE SCALE GENOMIC DNA]</scope>
    <source>
        <strain evidence="10 11">O4R</strain>
    </source>
</reference>
<dbReference type="SMART" id="SM00220">
    <property type="entry name" value="S_TKc"/>
    <property type="match status" value="1"/>
</dbReference>
<comment type="caution">
    <text evidence="10">The sequence shown here is derived from an EMBL/GenBank/DDBJ whole genome shotgun (WGS) entry which is preliminary data.</text>
</comment>
<keyword evidence="3 10" id="KW-0808">Transferase</keyword>
<name>A0ABV1NYM1_9ACTN</name>
<dbReference type="EC" id="2.7.11.1" evidence="1"/>
<dbReference type="InterPro" id="IPR008271">
    <property type="entry name" value="Ser/Thr_kinase_AS"/>
</dbReference>
<dbReference type="InterPro" id="IPR017441">
    <property type="entry name" value="Protein_kinase_ATP_BS"/>
</dbReference>
<dbReference type="Proteomes" id="UP001482520">
    <property type="component" value="Unassembled WGS sequence"/>
</dbReference>
<gene>
    <name evidence="10" type="ORF">V6R90_09950</name>
</gene>
<keyword evidence="2" id="KW-0723">Serine/threonine-protein kinase</keyword>
<sequence length="382" mass="39340">MTTTMVAGRYRLGEVLGRGGMADVHRATDTVLAREVAVKLLRSTADQASDRARFTAEARTLAGLSHRGLVTVLDAGVDEEHPFLVMELVEGPTLGARLADGPLPAAEAARIGQQVADALSYAHGRGVVHRDVKPGNVLLAPDGRVKLADFGIARLIGDTVRHTQTGTAVGTAAYLAPEQVRGEELDTSVDVWSLGLVLLEALTGERAYPGSPTESAMARLHRPPPVPADLPPGWSDLLRAMTAADPAARPSTAQVAARLGALRQGPPAGPPGPPPYVEPAPTAVLTAPVASPGPPPPPLHPPTGAPGRPRRGPRARLAALEPHQKGLAGALGGIVLLLVVAAFASTGSAGDPAEVEPVPDDVPARLQSPLQDLHDAVGEAGR</sequence>
<evidence type="ECO:0000313" key="11">
    <source>
        <dbReference type="Proteomes" id="UP001482520"/>
    </source>
</evidence>
<organism evidence="10 11">
    <name type="scientific">Nocardioides kribbensis</name>
    <dbReference type="NCBI Taxonomy" id="305517"/>
    <lineage>
        <taxon>Bacteria</taxon>
        <taxon>Bacillati</taxon>
        <taxon>Actinomycetota</taxon>
        <taxon>Actinomycetes</taxon>
        <taxon>Propionibacteriales</taxon>
        <taxon>Nocardioidaceae</taxon>
        <taxon>Nocardioides</taxon>
    </lineage>
</organism>